<dbReference type="InterPro" id="IPR045319">
    <property type="entry name" value="KAT/AKT"/>
</dbReference>
<name>A0A8T2Q7V8_CERRI</name>
<keyword evidence="9" id="KW-1185">Reference proteome</keyword>
<keyword evidence="6" id="KW-0040">ANK repeat</keyword>
<evidence type="ECO:0000313" key="9">
    <source>
        <dbReference type="Proteomes" id="UP000825935"/>
    </source>
</evidence>
<keyword evidence="5" id="KW-0407">Ion channel</keyword>
<dbReference type="SMART" id="SM00248">
    <property type="entry name" value="ANK"/>
    <property type="match status" value="5"/>
</dbReference>
<feature type="domain" description="Cyclic nucleotide-binding" evidence="7">
    <location>
        <begin position="1"/>
        <end position="62"/>
    </location>
</feature>
<dbReference type="AlphaFoldDB" id="A0A8T2Q7V8"/>
<dbReference type="PROSITE" id="PS50042">
    <property type="entry name" value="CNMP_BINDING_3"/>
    <property type="match status" value="1"/>
</dbReference>
<evidence type="ECO:0000313" key="8">
    <source>
        <dbReference type="EMBL" id="KAH7279864.1"/>
    </source>
</evidence>
<evidence type="ECO:0000256" key="3">
    <source>
        <dbReference type="ARBA" id="ARBA00022882"/>
    </source>
</evidence>
<dbReference type="OMA" id="FLQFVMM"/>
<evidence type="ECO:0000256" key="6">
    <source>
        <dbReference type="PROSITE-ProRule" id="PRU00023"/>
    </source>
</evidence>
<feature type="repeat" description="ANK" evidence="6">
    <location>
        <begin position="170"/>
        <end position="202"/>
    </location>
</feature>
<dbReference type="Gene3D" id="1.25.40.20">
    <property type="entry name" value="Ankyrin repeat-containing domain"/>
    <property type="match status" value="1"/>
</dbReference>
<dbReference type="InterPro" id="IPR002110">
    <property type="entry name" value="Ankyrin_rpt"/>
</dbReference>
<comment type="caution">
    <text evidence="8">The sequence shown here is derived from an EMBL/GenBank/DDBJ whole genome shotgun (WGS) entry which is preliminary data.</text>
</comment>
<feature type="repeat" description="ANK" evidence="6">
    <location>
        <begin position="137"/>
        <end position="169"/>
    </location>
</feature>
<dbReference type="Proteomes" id="UP000825935">
    <property type="component" value="Chromosome 37"/>
</dbReference>
<dbReference type="PRINTS" id="PR01415">
    <property type="entry name" value="ANKYRIN"/>
</dbReference>
<reference evidence="8" key="1">
    <citation type="submission" date="2021-08" db="EMBL/GenBank/DDBJ databases">
        <title>WGS assembly of Ceratopteris richardii.</title>
        <authorList>
            <person name="Marchant D.B."/>
            <person name="Chen G."/>
            <person name="Jenkins J."/>
            <person name="Shu S."/>
            <person name="Leebens-Mack J."/>
            <person name="Grimwood J."/>
            <person name="Schmutz J."/>
            <person name="Soltis P."/>
            <person name="Soltis D."/>
            <person name="Chen Z.-H."/>
        </authorList>
    </citation>
    <scope>NUCLEOTIDE SEQUENCE</scope>
    <source>
        <strain evidence="8">Whitten #5841</strain>
        <tissue evidence="8">Leaf</tissue>
    </source>
</reference>
<evidence type="ECO:0000256" key="2">
    <source>
        <dbReference type="ARBA" id="ARBA00022826"/>
    </source>
</evidence>
<organism evidence="8 9">
    <name type="scientific">Ceratopteris richardii</name>
    <name type="common">Triangle waterfern</name>
    <dbReference type="NCBI Taxonomy" id="49495"/>
    <lineage>
        <taxon>Eukaryota</taxon>
        <taxon>Viridiplantae</taxon>
        <taxon>Streptophyta</taxon>
        <taxon>Embryophyta</taxon>
        <taxon>Tracheophyta</taxon>
        <taxon>Polypodiopsida</taxon>
        <taxon>Polypodiidae</taxon>
        <taxon>Polypodiales</taxon>
        <taxon>Pteridineae</taxon>
        <taxon>Pteridaceae</taxon>
        <taxon>Parkerioideae</taxon>
        <taxon>Ceratopteris</taxon>
    </lineage>
</organism>
<evidence type="ECO:0000256" key="4">
    <source>
        <dbReference type="ARBA" id="ARBA00022958"/>
    </source>
</evidence>
<dbReference type="PANTHER" id="PTHR45743:SF2">
    <property type="entry name" value="POTASSIUM CHANNEL AKT1"/>
    <property type="match status" value="1"/>
</dbReference>
<dbReference type="SUPFAM" id="SSF48403">
    <property type="entry name" value="Ankyrin repeat"/>
    <property type="match status" value="1"/>
</dbReference>
<dbReference type="SUPFAM" id="SSF51206">
    <property type="entry name" value="cAMP-binding domain-like"/>
    <property type="match status" value="1"/>
</dbReference>
<dbReference type="PROSITE" id="PS50088">
    <property type="entry name" value="ANK_REPEAT"/>
    <property type="match status" value="3"/>
</dbReference>
<dbReference type="GO" id="GO:0034702">
    <property type="term" value="C:monoatomic ion channel complex"/>
    <property type="evidence" value="ECO:0007669"/>
    <property type="project" value="UniProtKB-KW"/>
</dbReference>
<dbReference type="PROSITE" id="PS50297">
    <property type="entry name" value="ANK_REP_REGION"/>
    <property type="match status" value="3"/>
</dbReference>
<dbReference type="EMBL" id="CM035442">
    <property type="protein sequence ID" value="KAH7279864.1"/>
    <property type="molecule type" value="Genomic_DNA"/>
</dbReference>
<gene>
    <name evidence="8" type="ORF">KP509_37G041100</name>
</gene>
<dbReference type="PANTHER" id="PTHR45743">
    <property type="entry name" value="POTASSIUM CHANNEL AKT1"/>
    <property type="match status" value="1"/>
</dbReference>
<dbReference type="GO" id="GO:0005249">
    <property type="term" value="F:voltage-gated potassium channel activity"/>
    <property type="evidence" value="ECO:0007669"/>
    <property type="project" value="InterPro"/>
</dbReference>
<feature type="repeat" description="ANK" evidence="6">
    <location>
        <begin position="234"/>
        <end position="266"/>
    </location>
</feature>
<dbReference type="InterPro" id="IPR036770">
    <property type="entry name" value="Ankyrin_rpt-contain_sf"/>
</dbReference>
<dbReference type="OrthoDB" id="426293at2759"/>
<keyword evidence="4" id="KW-0630">Potassium</keyword>
<keyword evidence="3" id="KW-0406">Ion transport</keyword>
<sequence>MTYSFIVNKHIMVFQQHHGLASEGDVIGEIGALCCMPQPVIARSKSISEVLRINRSCFLNVIRGNTSDGQIVIYNLFEHLEGFKSLSLLFPKKIESLMSNFGINAPSNLCMATLKGNFALVERLLKSGRDPNEVDSSGRTSLHIASANGLLDCVVILLHYGADPNIEDENGNVPLWEAVRDRHKYIAETLLESGAHLTSRNEGEFMCKAAELGSIGILEDLLKYGCDINSKSIDGATALHIAVAAENVEITRFLIEQGARIDMYDTKASTPYVLDI</sequence>
<dbReference type="InterPro" id="IPR018490">
    <property type="entry name" value="cNMP-bd_dom_sf"/>
</dbReference>
<keyword evidence="3" id="KW-0813">Transport</keyword>
<keyword evidence="1" id="KW-0633">Potassium transport</keyword>
<evidence type="ECO:0000256" key="5">
    <source>
        <dbReference type="ARBA" id="ARBA00023303"/>
    </source>
</evidence>
<protein>
    <recommendedName>
        <fullName evidence="7">Cyclic nucleotide-binding domain-containing protein</fullName>
    </recommendedName>
</protein>
<keyword evidence="3" id="KW-0851">Voltage-gated channel</keyword>
<proteinExistence type="predicted"/>
<evidence type="ECO:0000259" key="7">
    <source>
        <dbReference type="PROSITE" id="PS50042"/>
    </source>
</evidence>
<accession>A0A8T2Q7V8</accession>
<keyword evidence="2" id="KW-0631">Potassium channel</keyword>
<evidence type="ECO:0000256" key="1">
    <source>
        <dbReference type="ARBA" id="ARBA00022538"/>
    </source>
</evidence>
<dbReference type="Pfam" id="PF12796">
    <property type="entry name" value="Ank_2"/>
    <property type="match status" value="2"/>
</dbReference>
<dbReference type="InterPro" id="IPR000595">
    <property type="entry name" value="cNMP-bd_dom"/>
</dbReference>